<keyword evidence="7" id="KW-1185">Reference proteome</keyword>
<dbReference type="SMART" id="SM00354">
    <property type="entry name" value="HTH_LACI"/>
    <property type="match status" value="1"/>
</dbReference>
<dbReference type="InterPro" id="IPR010982">
    <property type="entry name" value="Lambda_DNA-bd_dom_sf"/>
</dbReference>
<feature type="compositionally biased region" description="Basic and acidic residues" evidence="4">
    <location>
        <begin position="202"/>
        <end position="213"/>
    </location>
</feature>
<evidence type="ECO:0000256" key="4">
    <source>
        <dbReference type="SAM" id="MobiDB-lite"/>
    </source>
</evidence>
<dbReference type="Pfam" id="PF13377">
    <property type="entry name" value="Peripla_BP_3"/>
    <property type="match status" value="1"/>
</dbReference>
<dbReference type="PANTHER" id="PTHR30146:SF109">
    <property type="entry name" value="HTH-TYPE TRANSCRIPTIONAL REGULATOR GALS"/>
    <property type="match status" value="1"/>
</dbReference>
<dbReference type="AlphaFoldDB" id="A0A086BNI5"/>
<dbReference type="PANTHER" id="PTHR30146">
    <property type="entry name" value="LACI-RELATED TRANSCRIPTIONAL REPRESSOR"/>
    <property type="match status" value="1"/>
</dbReference>
<dbReference type="Proteomes" id="UP000028730">
    <property type="component" value="Unassembled WGS sequence"/>
</dbReference>
<dbReference type="InterPro" id="IPR046335">
    <property type="entry name" value="LacI/GalR-like_sensor"/>
</dbReference>
<accession>A0A086BNI5</accession>
<dbReference type="SUPFAM" id="SSF47413">
    <property type="entry name" value="lambda repressor-like DNA-binding domains"/>
    <property type="match status" value="1"/>
</dbReference>
<feature type="domain" description="HTH lacI-type" evidence="5">
    <location>
        <begin position="5"/>
        <end position="60"/>
    </location>
</feature>
<dbReference type="EMBL" id="ATLK01000002">
    <property type="protein sequence ID" value="KFF30499.1"/>
    <property type="molecule type" value="Genomic_DNA"/>
</dbReference>
<gene>
    <name evidence="6" type="ORF">BBOMB_1349</name>
</gene>
<dbReference type="PROSITE" id="PS50932">
    <property type="entry name" value="HTH_LACI_2"/>
    <property type="match status" value="1"/>
</dbReference>
<dbReference type="PROSITE" id="PS00356">
    <property type="entry name" value="HTH_LACI_1"/>
    <property type="match status" value="1"/>
</dbReference>
<evidence type="ECO:0000256" key="1">
    <source>
        <dbReference type="ARBA" id="ARBA00023015"/>
    </source>
</evidence>
<name>A0A086BNI5_9BIFI</name>
<reference evidence="6 7" key="1">
    <citation type="journal article" date="2014" name="Appl. Environ. Microbiol.">
        <title>Genomic encyclopedia of type strains of the genus Bifidobacterium.</title>
        <authorList>
            <person name="Milani C."/>
            <person name="Lugli G.A."/>
            <person name="Duranti S."/>
            <person name="Turroni F."/>
            <person name="Bottacini F."/>
            <person name="Mangifesta M."/>
            <person name="Sanchez B."/>
            <person name="Viappiani A."/>
            <person name="Mancabelli L."/>
            <person name="Taminiau B."/>
            <person name="Delcenserie V."/>
            <person name="Barrangou R."/>
            <person name="Margolles A."/>
            <person name="van Sinderen D."/>
            <person name="Ventura M."/>
        </authorList>
    </citation>
    <scope>NUCLEOTIDE SEQUENCE [LARGE SCALE GENOMIC DNA]</scope>
    <source>
        <strain evidence="6 7">DSM 19703</strain>
    </source>
</reference>
<feature type="region of interest" description="Disordered" evidence="4">
    <location>
        <begin position="202"/>
        <end position="221"/>
    </location>
</feature>
<sequence>MKHRTTLKDIAHEAKVSVTSVSLVLNGRPTRITEGKRQLILDTARRLNYVANQTARSLVTNRSMLLALLVPDIENMFFASLAKALEDVSRAEGYSLIIANSDDSQDNELTLLHQFEARAIDGLYLIPSAQSVEQSDNLRKAVESLGFPTVLTDRKVGGKWCDSVRSDNFAGGRIAAQTLISSGHTRIACICQTLAVPTGQRDIGHDPLNDKELRRRNHGSRHMQSFDARREGFLTGLNEAGLSLDPTLDCFGNYRFSGGYNVADHIIDAGATAVFCANDLMAMGFMQRMSERGLNCPEDCSVIGYDNVVSRYGLGAQLTTLDQNINALTSACHSMMMGRLSQDTSQQAWLTDPQERLIKPELVKLGTVGHPAASR</sequence>
<dbReference type="Gene3D" id="3.40.50.2300">
    <property type="match status" value="3"/>
</dbReference>
<dbReference type="Pfam" id="PF00356">
    <property type="entry name" value="LacI"/>
    <property type="match status" value="1"/>
</dbReference>
<dbReference type="SUPFAM" id="SSF53822">
    <property type="entry name" value="Periplasmic binding protein-like I"/>
    <property type="match status" value="1"/>
</dbReference>
<evidence type="ECO:0000313" key="7">
    <source>
        <dbReference type="Proteomes" id="UP000028730"/>
    </source>
</evidence>
<protein>
    <submittedName>
        <fullName evidence="6">Ribose operon repressor RbsR</fullName>
    </submittedName>
</protein>
<dbReference type="GO" id="GO:0000976">
    <property type="term" value="F:transcription cis-regulatory region binding"/>
    <property type="evidence" value="ECO:0007669"/>
    <property type="project" value="TreeGrafter"/>
</dbReference>
<keyword evidence="3" id="KW-0804">Transcription</keyword>
<proteinExistence type="predicted"/>
<dbReference type="InterPro" id="IPR028082">
    <property type="entry name" value="Peripla_BP_I"/>
</dbReference>
<dbReference type="GO" id="GO:0003700">
    <property type="term" value="F:DNA-binding transcription factor activity"/>
    <property type="evidence" value="ECO:0007669"/>
    <property type="project" value="TreeGrafter"/>
</dbReference>
<dbReference type="STRING" id="1341695.BBOMB_1349"/>
<dbReference type="OrthoDB" id="37081at2"/>
<dbReference type="CDD" id="cd06267">
    <property type="entry name" value="PBP1_LacI_sugar_binding-like"/>
    <property type="match status" value="1"/>
</dbReference>
<evidence type="ECO:0000256" key="3">
    <source>
        <dbReference type="ARBA" id="ARBA00023163"/>
    </source>
</evidence>
<keyword evidence="1" id="KW-0805">Transcription regulation</keyword>
<dbReference type="eggNOG" id="COG1609">
    <property type="taxonomic scope" value="Bacteria"/>
</dbReference>
<organism evidence="6 7">
    <name type="scientific">Bifidobacterium bombi DSM 19703</name>
    <dbReference type="NCBI Taxonomy" id="1341695"/>
    <lineage>
        <taxon>Bacteria</taxon>
        <taxon>Bacillati</taxon>
        <taxon>Actinomycetota</taxon>
        <taxon>Actinomycetes</taxon>
        <taxon>Bifidobacteriales</taxon>
        <taxon>Bifidobacteriaceae</taxon>
        <taxon>Bifidobacterium</taxon>
    </lineage>
</organism>
<dbReference type="CDD" id="cd01392">
    <property type="entry name" value="HTH_LacI"/>
    <property type="match status" value="1"/>
</dbReference>
<dbReference type="InterPro" id="IPR000843">
    <property type="entry name" value="HTH_LacI"/>
</dbReference>
<keyword evidence="2" id="KW-0238">DNA-binding</keyword>
<dbReference type="Gene3D" id="1.10.260.40">
    <property type="entry name" value="lambda repressor-like DNA-binding domains"/>
    <property type="match status" value="1"/>
</dbReference>
<comment type="caution">
    <text evidence="6">The sequence shown here is derived from an EMBL/GenBank/DDBJ whole genome shotgun (WGS) entry which is preliminary data.</text>
</comment>
<evidence type="ECO:0000256" key="2">
    <source>
        <dbReference type="ARBA" id="ARBA00023125"/>
    </source>
</evidence>
<dbReference type="RefSeq" id="WP_044087649.1">
    <property type="nucleotide sequence ID" value="NZ_ATLK01000002.1"/>
</dbReference>
<evidence type="ECO:0000313" key="6">
    <source>
        <dbReference type="EMBL" id="KFF30499.1"/>
    </source>
</evidence>
<evidence type="ECO:0000259" key="5">
    <source>
        <dbReference type="PROSITE" id="PS50932"/>
    </source>
</evidence>